<dbReference type="AlphaFoldDB" id="A0A2P6MWI7"/>
<sequence length="456" mass="50959">MLAALGWVKHGAAKPVPARDIDEEREADEEFDGVDVPQEDEDSDEEMQEDEEASALNRARQAALSAGADDLSIYNLDDYDNEEDDTGLIEQMNDDFNEDGFEDDDLSDIDDVTIRPTDAILLGVHTEEDVSHLDMYVYESKDDNLYVHHDILIPSHPLCVEWLDYHSTNPGSSGTHQGNLAAVGTFEPEIQIWDMDIIDALTPVMVLGGELPESKRVAKRLKNKKRNNEAHTDAVMGLAWNRMGRNFLASCSADHSIKLWDLSKGSCLLTMTQHNDKVQSIQWHPTEATVLLSAAYDKTARVTDVRSPNGGKFCDLSADAECIQWMNNSPEYFMVSAEDGTVTCYDVRNLNQQIWTLMAHGKPVSGLSYNRCVNNLLATSSTDKQIKFWNISEQKPKLLHTIKVGFPVFALSWYNDDSQPFLLAAGGEGDGQSEDEGRLNVWDARHFEPVANAFVQ</sequence>
<dbReference type="PROSITE" id="PS50294">
    <property type="entry name" value="WD_REPEATS_REGION"/>
    <property type="match status" value="2"/>
</dbReference>
<accession>A0A2P6MWI7</accession>
<dbReference type="InterPro" id="IPR044285">
    <property type="entry name" value="PWP1"/>
</dbReference>
<dbReference type="STRING" id="1890364.A0A2P6MWI7"/>
<dbReference type="GO" id="GO:0005634">
    <property type="term" value="C:nucleus"/>
    <property type="evidence" value="ECO:0007669"/>
    <property type="project" value="TreeGrafter"/>
</dbReference>
<dbReference type="InterPro" id="IPR036322">
    <property type="entry name" value="WD40_repeat_dom_sf"/>
</dbReference>
<comment type="caution">
    <text evidence="6">The sequence shown here is derived from an EMBL/GenBank/DDBJ whole genome shotgun (WGS) entry which is preliminary data.</text>
</comment>
<dbReference type="Pfam" id="PF00400">
    <property type="entry name" value="WD40"/>
    <property type="match status" value="3"/>
</dbReference>
<dbReference type="SMART" id="SM00320">
    <property type="entry name" value="WD40"/>
    <property type="match status" value="5"/>
</dbReference>
<dbReference type="PANTHER" id="PTHR14091:SF0">
    <property type="entry name" value="PERIODIC TRYPTOPHAN PROTEIN 1 HOMOLOG"/>
    <property type="match status" value="1"/>
</dbReference>
<dbReference type="PROSITE" id="PS00678">
    <property type="entry name" value="WD_REPEATS_1"/>
    <property type="match status" value="2"/>
</dbReference>
<keyword evidence="7" id="KW-1185">Reference proteome</keyword>
<dbReference type="InParanoid" id="A0A2P6MWI7"/>
<dbReference type="Proteomes" id="UP000241769">
    <property type="component" value="Unassembled WGS sequence"/>
</dbReference>
<keyword evidence="3" id="KW-0677">Repeat</keyword>
<feature type="compositionally biased region" description="Acidic residues" evidence="5">
    <location>
        <begin position="23"/>
        <end position="53"/>
    </location>
</feature>
<dbReference type="PANTHER" id="PTHR14091">
    <property type="entry name" value="PERIODIC TRYPTOPHAN PROTEIN 1"/>
    <property type="match status" value="1"/>
</dbReference>
<dbReference type="Gene3D" id="2.130.10.10">
    <property type="entry name" value="YVTN repeat-like/Quinoprotein amine dehydrogenase"/>
    <property type="match status" value="2"/>
</dbReference>
<evidence type="ECO:0000313" key="6">
    <source>
        <dbReference type="EMBL" id="PRP76080.1"/>
    </source>
</evidence>
<dbReference type="PROSITE" id="PS50082">
    <property type="entry name" value="WD_REPEATS_2"/>
    <property type="match status" value="3"/>
</dbReference>
<keyword evidence="2 4" id="KW-0853">WD repeat</keyword>
<evidence type="ECO:0000256" key="2">
    <source>
        <dbReference type="ARBA" id="ARBA00022574"/>
    </source>
</evidence>
<feature type="repeat" description="WD" evidence="4">
    <location>
        <begin position="271"/>
        <end position="307"/>
    </location>
</feature>
<dbReference type="FunCoup" id="A0A2P6MWI7">
    <property type="interactions" value="937"/>
</dbReference>
<evidence type="ECO:0000256" key="1">
    <source>
        <dbReference type="ARBA" id="ARBA00022553"/>
    </source>
</evidence>
<protein>
    <submittedName>
        <fullName evidence="6">Uncharacterized protein</fullName>
    </submittedName>
</protein>
<evidence type="ECO:0000256" key="5">
    <source>
        <dbReference type="SAM" id="MobiDB-lite"/>
    </source>
</evidence>
<dbReference type="InterPro" id="IPR015943">
    <property type="entry name" value="WD40/YVTN_repeat-like_dom_sf"/>
</dbReference>
<dbReference type="EMBL" id="MDYQ01000352">
    <property type="protein sequence ID" value="PRP76080.1"/>
    <property type="molecule type" value="Genomic_DNA"/>
</dbReference>
<evidence type="ECO:0000256" key="3">
    <source>
        <dbReference type="ARBA" id="ARBA00022737"/>
    </source>
</evidence>
<evidence type="ECO:0000313" key="7">
    <source>
        <dbReference type="Proteomes" id="UP000241769"/>
    </source>
</evidence>
<dbReference type="InterPro" id="IPR001680">
    <property type="entry name" value="WD40_rpt"/>
</dbReference>
<dbReference type="SUPFAM" id="SSF50978">
    <property type="entry name" value="WD40 repeat-like"/>
    <property type="match status" value="1"/>
</dbReference>
<evidence type="ECO:0000256" key="4">
    <source>
        <dbReference type="PROSITE-ProRule" id="PRU00221"/>
    </source>
</evidence>
<gene>
    <name evidence="6" type="ORF">PROFUN_12885</name>
</gene>
<reference evidence="6 7" key="1">
    <citation type="journal article" date="2018" name="Genome Biol. Evol.">
        <title>Multiple Roots of Fruiting Body Formation in Amoebozoa.</title>
        <authorList>
            <person name="Hillmann F."/>
            <person name="Forbes G."/>
            <person name="Novohradska S."/>
            <person name="Ferling I."/>
            <person name="Riege K."/>
            <person name="Groth M."/>
            <person name="Westermann M."/>
            <person name="Marz M."/>
            <person name="Spaller T."/>
            <person name="Winckler T."/>
            <person name="Schaap P."/>
            <person name="Glockner G."/>
        </authorList>
    </citation>
    <scope>NUCLEOTIDE SEQUENCE [LARGE SCALE GENOMIC DNA]</scope>
    <source>
        <strain evidence="6 7">Jena</strain>
    </source>
</reference>
<feature type="repeat" description="WD" evidence="4">
    <location>
        <begin position="228"/>
        <end position="270"/>
    </location>
</feature>
<keyword evidence="1" id="KW-0597">Phosphoprotein</keyword>
<proteinExistence type="predicted"/>
<organism evidence="6 7">
    <name type="scientific">Planoprotostelium fungivorum</name>
    <dbReference type="NCBI Taxonomy" id="1890364"/>
    <lineage>
        <taxon>Eukaryota</taxon>
        <taxon>Amoebozoa</taxon>
        <taxon>Evosea</taxon>
        <taxon>Variosea</taxon>
        <taxon>Cavosteliida</taxon>
        <taxon>Cavosteliaceae</taxon>
        <taxon>Planoprotostelium</taxon>
    </lineage>
</organism>
<dbReference type="InterPro" id="IPR019775">
    <property type="entry name" value="WD40_repeat_CS"/>
</dbReference>
<dbReference type="PRINTS" id="PR00320">
    <property type="entry name" value="GPROTEINBRPT"/>
</dbReference>
<dbReference type="GO" id="GO:0006364">
    <property type="term" value="P:rRNA processing"/>
    <property type="evidence" value="ECO:0007669"/>
    <property type="project" value="InterPro"/>
</dbReference>
<dbReference type="InterPro" id="IPR020472">
    <property type="entry name" value="WD40_PAC1"/>
</dbReference>
<dbReference type="OrthoDB" id="270624at2759"/>
<feature type="repeat" description="WD" evidence="4">
    <location>
        <begin position="357"/>
        <end position="399"/>
    </location>
</feature>
<name>A0A2P6MWI7_9EUKA</name>
<feature type="region of interest" description="Disordered" evidence="5">
    <location>
        <begin position="13"/>
        <end position="61"/>
    </location>
</feature>